<protein>
    <submittedName>
        <fullName evidence="1">Uncharacterized protein</fullName>
    </submittedName>
</protein>
<evidence type="ECO:0000313" key="1">
    <source>
        <dbReference type="EMBL" id="CCD53328.1"/>
    </source>
</evidence>
<reference evidence="2" key="1">
    <citation type="journal article" date="2011" name="PLoS Genet.">
        <title>Genomic analysis of the necrotrophic fungal pathogens Sclerotinia sclerotiorum and Botrytis cinerea.</title>
        <authorList>
            <person name="Amselem J."/>
            <person name="Cuomo C.A."/>
            <person name="van Kan J.A."/>
            <person name="Viaud M."/>
            <person name="Benito E.P."/>
            <person name="Couloux A."/>
            <person name="Coutinho P.M."/>
            <person name="de Vries R.P."/>
            <person name="Dyer P.S."/>
            <person name="Fillinger S."/>
            <person name="Fournier E."/>
            <person name="Gout L."/>
            <person name="Hahn M."/>
            <person name="Kohn L."/>
            <person name="Lapalu N."/>
            <person name="Plummer K.M."/>
            <person name="Pradier J.M."/>
            <person name="Quevillon E."/>
            <person name="Sharon A."/>
            <person name="Simon A."/>
            <person name="ten Have A."/>
            <person name="Tudzynski B."/>
            <person name="Tudzynski P."/>
            <person name="Wincker P."/>
            <person name="Andrew M."/>
            <person name="Anthouard V."/>
            <person name="Beever R.E."/>
            <person name="Beffa R."/>
            <person name="Benoit I."/>
            <person name="Bouzid O."/>
            <person name="Brault B."/>
            <person name="Chen Z."/>
            <person name="Choquer M."/>
            <person name="Collemare J."/>
            <person name="Cotton P."/>
            <person name="Danchin E.G."/>
            <person name="Da Silva C."/>
            <person name="Gautier A."/>
            <person name="Giraud C."/>
            <person name="Giraud T."/>
            <person name="Gonzalez C."/>
            <person name="Grossetete S."/>
            <person name="Guldener U."/>
            <person name="Henrissat B."/>
            <person name="Howlett B.J."/>
            <person name="Kodira C."/>
            <person name="Kretschmer M."/>
            <person name="Lappartient A."/>
            <person name="Leroch M."/>
            <person name="Levis C."/>
            <person name="Mauceli E."/>
            <person name="Neuveglise C."/>
            <person name="Oeser B."/>
            <person name="Pearson M."/>
            <person name="Poulain J."/>
            <person name="Poussereau N."/>
            <person name="Quesneville H."/>
            <person name="Rascle C."/>
            <person name="Schumacher J."/>
            <person name="Segurens B."/>
            <person name="Sexton A."/>
            <person name="Silva E."/>
            <person name="Sirven C."/>
            <person name="Soanes D.M."/>
            <person name="Talbot N.J."/>
            <person name="Templeton M."/>
            <person name="Yandava C."/>
            <person name="Yarden O."/>
            <person name="Zeng Q."/>
            <person name="Rollins J.A."/>
            <person name="Lebrun M.H."/>
            <person name="Dickman M."/>
        </authorList>
    </citation>
    <scope>NUCLEOTIDE SEQUENCE [LARGE SCALE GENOMIC DNA]</scope>
    <source>
        <strain evidence="2">T4</strain>
    </source>
</reference>
<gene>
    <name evidence="1" type="ORF">BofuT4_uP123470.1</name>
</gene>
<dbReference type="Proteomes" id="UP000008177">
    <property type="component" value="Unplaced contigs"/>
</dbReference>
<dbReference type="AlphaFoldDB" id="G2YNY0"/>
<dbReference type="HOGENOM" id="CLU_2399432_0_0_1"/>
<evidence type="ECO:0000313" key="2">
    <source>
        <dbReference type="Proteomes" id="UP000008177"/>
    </source>
</evidence>
<dbReference type="InParanoid" id="G2YNY0"/>
<sequence length="93" mass="10607">MPHTIQTTHRPIPTLLRSYHSRYQFLTRISRLFSVASTLAYALPGTIVSMPRVLFQLLSALDALSYSNNVSRQLSEHRPFAHFGQGANRHEND</sequence>
<organism evidence="1 2">
    <name type="scientific">Botryotinia fuckeliana (strain T4)</name>
    <name type="common">Noble rot fungus</name>
    <name type="synonym">Botrytis cinerea</name>
    <dbReference type="NCBI Taxonomy" id="999810"/>
    <lineage>
        <taxon>Eukaryota</taxon>
        <taxon>Fungi</taxon>
        <taxon>Dikarya</taxon>
        <taxon>Ascomycota</taxon>
        <taxon>Pezizomycotina</taxon>
        <taxon>Leotiomycetes</taxon>
        <taxon>Helotiales</taxon>
        <taxon>Sclerotiniaceae</taxon>
        <taxon>Botrytis</taxon>
    </lineage>
</organism>
<dbReference type="EMBL" id="FQ790346">
    <property type="protein sequence ID" value="CCD53328.1"/>
    <property type="molecule type" value="Genomic_DNA"/>
</dbReference>
<accession>G2YNY0</accession>
<name>G2YNY0_BOTF4</name>
<proteinExistence type="predicted"/>